<reference evidence="1 2" key="1">
    <citation type="submission" date="2018-08" db="EMBL/GenBank/DDBJ databases">
        <title>Recombination of ecologically and evolutionarily significant loci maintains genetic cohesion in the Pseudomonas syringae species complex.</title>
        <authorList>
            <person name="Dillon M."/>
            <person name="Thakur S."/>
            <person name="Almeida R.N.D."/>
            <person name="Weir B.S."/>
            <person name="Guttman D.S."/>
        </authorList>
    </citation>
    <scope>NUCLEOTIDE SEQUENCE [LARGE SCALE GENOMIC DNA]</scope>
    <source>
        <strain evidence="1 2">ICMP 16926</strain>
    </source>
</reference>
<evidence type="ECO:0000313" key="2">
    <source>
        <dbReference type="Proteomes" id="UP000268096"/>
    </source>
</evidence>
<accession>A0A0P9ZER2</accession>
<protein>
    <submittedName>
        <fullName evidence="1">Uncharacterized protein</fullName>
    </submittedName>
</protein>
<proteinExistence type="predicted"/>
<organism evidence="1 2">
    <name type="scientific">Pseudomonas syringae pv. solidagae</name>
    <dbReference type="NCBI Taxonomy" id="264458"/>
    <lineage>
        <taxon>Bacteria</taxon>
        <taxon>Pseudomonadati</taxon>
        <taxon>Pseudomonadota</taxon>
        <taxon>Gammaproteobacteria</taxon>
        <taxon>Pseudomonadales</taxon>
        <taxon>Pseudomonadaceae</taxon>
        <taxon>Pseudomonas</taxon>
        <taxon>Pseudomonas syringae</taxon>
    </lineage>
</organism>
<comment type="caution">
    <text evidence="1">The sequence shown here is derived from an EMBL/GenBank/DDBJ whole genome shotgun (WGS) entry which is preliminary data.</text>
</comment>
<sequence length="79" mass="9153">MAIHSPFYRELNLARVQTLLKRDYSYDTIVRVIRDETGVTMTPTKLRHYIEVNELASKQMLVSSKAIRSLDLQGEPQES</sequence>
<dbReference type="Proteomes" id="UP000268096">
    <property type="component" value="Unassembled WGS sequence"/>
</dbReference>
<dbReference type="AlphaFoldDB" id="A0A0P9ZER2"/>
<name>A0A0P9ZER2_PSESX</name>
<evidence type="ECO:0000313" key="1">
    <source>
        <dbReference type="EMBL" id="RMT40255.1"/>
    </source>
</evidence>
<dbReference type="RefSeq" id="WP_057457557.1">
    <property type="nucleotide sequence ID" value="NZ_LJRH01000188.1"/>
</dbReference>
<dbReference type="EMBL" id="RBTH01000351">
    <property type="protein sequence ID" value="RMT40255.1"/>
    <property type="molecule type" value="Genomic_DNA"/>
</dbReference>
<gene>
    <name evidence="1" type="ORF">ALP48_00185</name>
</gene>